<protein>
    <submittedName>
        <fullName evidence="5">Helix-turn-helix transcriptional regulator</fullName>
    </submittedName>
</protein>
<evidence type="ECO:0000256" key="2">
    <source>
        <dbReference type="ARBA" id="ARBA00023125"/>
    </source>
</evidence>
<dbReference type="EMBL" id="JAPDOB010000001">
    <property type="protein sequence ID" value="MCW3796622.1"/>
    <property type="molecule type" value="Genomic_DNA"/>
</dbReference>
<dbReference type="Pfam" id="PF01638">
    <property type="entry name" value="HxlR"/>
    <property type="match status" value="1"/>
</dbReference>
<dbReference type="PANTHER" id="PTHR33204">
    <property type="entry name" value="TRANSCRIPTIONAL REGULATOR, MARR FAMILY"/>
    <property type="match status" value="1"/>
</dbReference>
<evidence type="ECO:0000259" key="4">
    <source>
        <dbReference type="PROSITE" id="PS51118"/>
    </source>
</evidence>
<comment type="caution">
    <text evidence="5">The sequence shown here is derived from an EMBL/GenBank/DDBJ whole genome shotgun (WGS) entry which is preliminary data.</text>
</comment>
<evidence type="ECO:0000256" key="1">
    <source>
        <dbReference type="ARBA" id="ARBA00023015"/>
    </source>
</evidence>
<dbReference type="InterPro" id="IPR002577">
    <property type="entry name" value="HTH_HxlR"/>
</dbReference>
<keyword evidence="3" id="KW-0804">Transcription</keyword>
<dbReference type="Gene3D" id="1.10.10.10">
    <property type="entry name" value="Winged helix-like DNA-binding domain superfamily/Winged helix DNA-binding domain"/>
    <property type="match status" value="1"/>
</dbReference>
<gene>
    <name evidence="5" type="ORF">OMW55_02200</name>
</gene>
<dbReference type="SUPFAM" id="SSF46785">
    <property type="entry name" value="Winged helix' DNA-binding domain"/>
    <property type="match status" value="1"/>
</dbReference>
<accession>A0ABT3JC21</accession>
<proteinExistence type="predicted"/>
<dbReference type="InterPro" id="IPR036390">
    <property type="entry name" value="WH_DNA-bd_sf"/>
</dbReference>
<keyword evidence="1" id="KW-0805">Transcription regulation</keyword>
<evidence type="ECO:0000313" key="5">
    <source>
        <dbReference type="EMBL" id="MCW3796622.1"/>
    </source>
</evidence>
<dbReference type="Proteomes" id="UP001526246">
    <property type="component" value="Unassembled WGS sequence"/>
</dbReference>
<sequence>MHVTDVAGESVQPPSLESTGCRNVSPVLNRVGDKWSMLIVMILADGPRRFNELKRHIDGISQRMLTLTLRGLERDGLVSRTVEPSVPPRVTYALTDLGESLKQPVETLGRWAMAHIACIRAAQQRFDARLDGANEP</sequence>
<evidence type="ECO:0000313" key="6">
    <source>
        <dbReference type="Proteomes" id="UP001526246"/>
    </source>
</evidence>
<dbReference type="InterPro" id="IPR036388">
    <property type="entry name" value="WH-like_DNA-bd_sf"/>
</dbReference>
<evidence type="ECO:0000256" key="3">
    <source>
        <dbReference type="ARBA" id="ARBA00023163"/>
    </source>
</evidence>
<name>A0ABT3JC21_9SPHN</name>
<dbReference type="RefSeq" id="WP_264880480.1">
    <property type="nucleotide sequence ID" value="NZ_JAPDOB010000001.1"/>
</dbReference>
<keyword evidence="2" id="KW-0238">DNA-binding</keyword>
<organism evidence="5 6">
    <name type="scientific">Sphingomonas arvum</name>
    <dbReference type="NCBI Taxonomy" id="2992113"/>
    <lineage>
        <taxon>Bacteria</taxon>
        <taxon>Pseudomonadati</taxon>
        <taxon>Pseudomonadota</taxon>
        <taxon>Alphaproteobacteria</taxon>
        <taxon>Sphingomonadales</taxon>
        <taxon>Sphingomonadaceae</taxon>
        <taxon>Sphingomonas</taxon>
    </lineage>
</organism>
<dbReference type="PROSITE" id="PS51118">
    <property type="entry name" value="HTH_HXLR"/>
    <property type="match status" value="1"/>
</dbReference>
<reference evidence="5 6" key="1">
    <citation type="submission" date="2022-10" db="EMBL/GenBank/DDBJ databases">
        <title>Sphingomonas sp.</title>
        <authorList>
            <person name="Jin C."/>
        </authorList>
    </citation>
    <scope>NUCLEOTIDE SEQUENCE [LARGE SCALE GENOMIC DNA]</scope>
    <source>
        <strain evidence="5 6">BN140010</strain>
    </source>
</reference>
<feature type="domain" description="HTH hxlR-type" evidence="4">
    <location>
        <begin position="21"/>
        <end position="120"/>
    </location>
</feature>
<dbReference type="PANTHER" id="PTHR33204:SF39">
    <property type="entry name" value="TRANSCRIPTIONAL REGULATORY PROTEIN"/>
    <property type="match status" value="1"/>
</dbReference>
<keyword evidence="6" id="KW-1185">Reference proteome</keyword>